<organism evidence="7 8">
    <name type="scientific">Elaphomyces granulatus</name>
    <dbReference type="NCBI Taxonomy" id="519963"/>
    <lineage>
        <taxon>Eukaryota</taxon>
        <taxon>Fungi</taxon>
        <taxon>Dikarya</taxon>
        <taxon>Ascomycota</taxon>
        <taxon>Pezizomycotina</taxon>
        <taxon>Eurotiomycetes</taxon>
        <taxon>Eurotiomycetidae</taxon>
        <taxon>Eurotiales</taxon>
        <taxon>Elaphomycetaceae</taxon>
        <taxon>Elaphomyces</taxon>
    </lineage>
</organism>
<keyword evidence="8" id="KW-1185">Reference proteome</keyword>
<keyword evidence="5" id="KW-0560">Oxidoreductase</keyword>
<reference evidence="7 8" key="1">
    <citation type="journal article" date="2015" name="Environ. Microbiol.">
        <title>Metagenome sequence of Elaphomyces granulatus from sporocarp tissue reveals Ascomycota ectomycorrhizal fingerprints of genome expansion and a Proteobacteria-rich microbiome.</title>
        <authorList>
            <person name="Quandt C.A."/>
            <person name="Kohler A."/>
            <person name="Hesse C.N."/>
            <person name="Sharpton T.J."/>
            <person name="Martin F."/>
            <person name="Spatafora J.W."/>
        </authorList>
    </citation>
    <scope>NUCLEOTIDE SEQUENCE [LARGE SCALE GENOMIC DNA]</scope>
    <source>
        <strain evidence="7 8">OSC145934</strain>
    </source>
</reference>
<dbReference type="PROSITE" id="PS51387">
    <property type="entry name" value="FAD_PCMH"/>
    <property type="match status" value="1"/>
</dbReference>
<evidence type="ECO:0000313" key="8">
    <source>
        <dbReference type="Proteomes" id="UP000243515"/>
    </source>
</evidence>
<dbReference type="InterPro" id="IPR036318">
    <property type="entry name" value="FAD-bd_PCMH-like_sf"/>
</dbReference>
<dbReference type="Pfam" id="PF01565">
    <property type="entry name" value="FAD_binding_4"/>
    <property type="match status" value="1"/>
</dbReference>
<dbReference type="Gene3D" id="3.30.43.10">
    <property type="entry name" value="Uridine Diphospho-n-acetylenolpyruvylglucosamine Reductase, domain 2"/>
    <property type="match status" value="1"/>
</dbReference>
<dbReference type="InterPro" id="IPR016167">
    <property type="entry name" value="FAD-bd_PCMH_sub1"/>
</dbReference>
<dbReference type="Gene3D" id="3.40.462.20">
    <property type="match status" value="1"/>
</dbReference>
<gene>
    <name evidence="7" type="ORF">Egran_04831</name>
</gene>
<evidence type="ECO:0000256" key="1">
    <source>
        <dbReference type="ARBA" id="ARBA00001974"/>
    </source>
</evidence>
<dbReference type="PANTHER" id="PTHR42973">
    <property type="entry name" value="BINDING OXIDOREDUCTASE, PUTATIVE (AFU_ORTHOLOGUE AFUA_1G17690)-RELATED"/>
    <property type="match status" value="1"/>
</dbReference>
<dbReference type="InterPro" id="IPR012951">
    <property type="entry name" value="BBE"/>
</dbReference>
<keyword evidence="3" id="KW-0285">Flavoprotein</keyword>
<dbReference type="GO" id="GO:0016491">
    <property type="term" value="F:oxidoreductase activity"/>
    <property type="evidence" value="ECO:0007669"/>
    <property type="project" value="UniProtKB-KW"/>
</dbReference>
<dbReference type="SUPFAM" id="SSF56176">
    <property type="entry name" value="FAD-binding/transporter-associated domain-like"/>
    <property type="match status" value="1"/>
</dbReference>
<feature type="domain" description="FAD-binding PCMH-type" evidence="6">
    <location>
        <begin position="41"/>
        <end position="208"/>
    </location>
</feature>
<dbReference type="InterPro" id="IPR016166">
    <property type="entry name" value="FAD-bd_PCMH"/>
</dbReference>
<dbReference type="EMBL" id="NPHW01004882">
    <property type="protein sequence ID" value="OXV07404.1"/>
    <property type="molecule type" value="Genomic_DNA"/>
</dbReference>
<sequence length="492" mass="54170">MTMMLSEKHISAVHKILTVGEIIEPSSPEYGSQKMVWSGQKDRHPRLVLKPRSLPALQKTVKYLCESDLDFAVRSGGAGSSSASDIILTMSAFNGFHFDRNTEIATVGAGQTWGDIDRKIEESAPGYAGVGVRVPFIGVGGSLSFCVSWISNNFGMGSDPQNLLDARIVLPDGRELWASEDPGLLWALRGGGGNFGVITEAKIKVHPFTSNICCFTIRFPDYALPAVSEAVSAFSKRPSEPKVAMHVFLMDLEQRTLRGEAPKPCLELLIYDAYGKEHAQSEDGFKWALDIDGAMVGPMSSVTLRQMNESQGKRNFQCKRVVAKGEPAAKLRSYMGMNGCLSTAITDNIDRGILIRGKKWWEQVIATNPFLGANTYMILEVMQEAVFASSGGRGATAWPHDSRGHILQLCVGSAAENGFSEELALDLLRKAPAEILPCHRPGDYIPLFIHEFHDLSQIFGQNYERLREIKTKYDPHGRLNKGFFIPPLKTCQ</sequence>
<protein>
    <recommendedName>
        <fullName evidence="6">FAD-binding PCMH-type domain-containing protein</fullName>
    </recommendedName>
</protein>
<dbReference type="InterPro" id="IPR006094">
    <property type="entry name" value="Oxid_FAD_bind_N"/>
</dbReference>
<evidence type="ECO:0000256" key="3">
    <source>
        <dbReference type="ARBA" id="ARBA00022630"/>
    </source>
</evidence>
<comment type="similarity">
    <text evidence="2">Belongs to the oxygen-dependent FAD-linked oxidoreductase family.</text>
</comment>
<comment type="cofactor">
    <cofactor evidence="1">
        <name>FAD</name>
        <dbReference type="ChEBI" id="CHEBI:57692"/>
    </cofactor>
</comment>
<accession>A0A232LTJ2</accession>
<evidence type="ECO:0000256" key="5">
    <source>
        <dbReference type="ARBA" id="ARBA00023002"/>
    </source>
</evidence>
<keyword evidence="4" id="KW-0274">FAD</keyword>
<dbReference type="PANTHER" id="PTHR42973:SF39">
    <property type="entry name" value="FAD-BINDING PCMH-TYPE DOMAIN-CONTAINING PROTEIN"/>
    <property type="match status" value="1"/>
</dbReference>
<dbReference type="Proteomes" id="UP000243515">
    <property type="component" value="Unassembled WGS sequence"/>
</dbReference>
<dbReference type="OrthoDB" id="415825at2759"/>
<name>A0A232LTJ2_9EURO</name>
<comment type="caution">
    <text evidence="7">The sequence shown here is derived from an EMBL/GenBank/DDBJ whole genome shotgun (WGS) entry which is preliminary data.</text>
</comment>
<evidence type="ECO:0000313" key="7">
    <source>
        <dbReference type="EMBL" id="OXV07404.1"/>
    </source>
</evidence>
<dbReference type="Pfam" id="PF08031">
    <property type="entry name" value="BBE"/>
    <property type="match status" value="1"/>
</dbReference>
<dbReference type="AlphaFoldDB" id="A0A232LTJ2"/>
<dbReference type="InterPro" id="IPR050416">
    <property type="entry name" value="FAD-linked_Oxidoreductase"/>
</dbReference>
<dbReference type="GO" id="GO:0071949">
    <property type="term" value="F:FAD binding"/>
    <property type="evidence" value="ECO:0007669"/>
    <property type="project" value="InterPro"/>
</dbReference>
<evidence type="ECO:0000259" key="6">
    <source>
        <dbReference type="PROSITE" id="PS51387"/>
    </source>
</evidence>
<proteinExistence type="inferred from homology"/>
<dbReference type="Gene3D" id="3.30.465.10">
    <property type="match status" value="1"/>
</dbReference>
<evidence type="ECO:0000256" key="4">
    <source>
        <dbReference type="ARBA" id="ARBA00022827"/>
    </source>
</evidence>
<dbReference type="InterPro" id="IPR016169">
    <property type="entry name" value="FAD-bd_PCMH_sub2"/>
</dbReference>
<evidence type="ECO:0000256" key="2">
    <source>
        <dbReference type="ARBA" id="ARBA00005466"/>
    </source>
</evidence>